<dbReference type="Proteomes" id="UP000436088">
    <property type="component" value="Unassembled WGS sequence"/>
</dbReference>
<dbReference type="InterPro" id="IPR025558">
    <property type="entry name" value="DUF4283"/>
</dbReference>
<dbReference type="Pfam" id="PF14111">
    <property type="entry name" value="DUF4283"/>
    <property type="match status" value="1"/>
</dbReference>
<evidence type="ECO:0000313" key="4">
    <source>
        <dbReference type="Proteomes" id="UP000436088"/>
    </source>
</evidence>
<sequence>MNQLHAEYCNLPPPVFVPPGPPPIGSNLAGNQHGIKVLSSPPLERLGSPFPDEDQRVTKKVRNKEMNVDRMEEDQSGMETQSVVNSIGEGTRQQEKRSYASAVTSELKQTTDVVSLQAMDEVVVLDGECIVDINGQYPVIQFAYQVHDRIDYSMRRSVIVRLLGRAIGFKTLLNRIGLLWQLQGQYQVIDLENDYFLVKFESEQDYIHVLMEGPWTIFGCYLTVQPWSRTFTTSEKHTSQQKLEYEGLQQICFQYGVYGHSKDVCGSIEVNTSKGGVASGSSFDLDKELGCEESGFGPWMIVETRRRRTKKNPNPNMKTSGDDTRGSRFAILGEGNNGIDKDSTVIPEVAVDVTNMEEGLANTSRIDSRVKGKGTRPTEKTKEIQTLQQVDKERPSNGSMESGASRLGYPGRSEKTEAIQKLQQNNVIAMKDGVIPQVTEH</sequence>
<accession>A0A6A3BSI7</accession>
<dbReference type="AlphaFoldDB" id="A0A6A3BSI7"/>
<dbReference type="PANTHER" id="PTHR31286">
    <property type="entry name" value="GLYCINE-RICH CELL WALL STRUCTURAL PROTEIN 1.8-LIKE"/>
    <property type="match status" value="1"/>
</dbReference>
<dbReference type="PANTHER" id="PTHR31286:SF99">
    <property type="entry name" value="DUF4283 DOMAIN-CONTAINING PROTEIN"/>
    <property type="match status" value="1"/>
</dbReference>
<comment type="caution">
    <text evidence="3">The sequence shown here is derived from an EMBL/GenBank/DDBJ whole genome shotgun (WGS) entry which is preliminary data.</text>
</comment>
<feature type="domain" description="DUF4283" evidence="2">
    <location>
        <begin position="154"/>
        <end position="234"/>
    </location>
</feature>
<feature type="compositionally biased region" description="Basic and acidic residues" evidence="1">
    <location>
        <begin position="367"/>
        <end position="383"/>
    </location>
</feature>
<name>A0A6A3BSI7_HIBSY</name>
<gene>
    <name evidence="3" type="ORF">F3Y22_tig00109957pilonHSYRG00057</name>
</gene>
<dbReference type="EMBL" id="VEPZ02000788">
    <property type="protein sequence ID" value="KAE8719445.1"/>
    <property type="molecule type" value="Genomic_DNA"/>
</dbReference>
<reference evidence="3" key="1">
    <citation type="submission" date="2019-09" db="EMBL/GenBank/DDBJ databases">
        <title>Draft genome information of white flower Hibiscus syriacus.</title>
        <authorList>
            <person name="Kim Y.-M."/>
        </authorList>
    </citation>
    <scope>NUCLEOTIDE SEQUENCE [LARGE SCALE GENOMIC DNA]</scope>
    <source>
        <strain evidence="3">YM2019G1</strain>
    </source>
</reference>
<protein>
    <recommendedName>
        <fullName evidence="2">DUF4283 domain-containing protein</fullName>
    </recommendedName>
</protein>
<proteinExistence type="predicted"/>
<keyword evidence="4" id="KW-1185">Reference proteome</keyword>
<evidence type="ECO:0000313" key="3">
    <source>
        <dbReference type="EMBL" id="KAE8719445.1"/>
    </source>
</evidence>
<feature type="region of interest" description="Disordered" evidence="1">
    <location>
        <begin position="367"/>
        <end position="411"/>
    </location>
</feature>
<evidence type="ECO:0000256" key="1">
    <source>
        <dbReference type="SAM" id="MobiDB-lite"/>
    </source>
</evidence>
<evidence type="ECO:0000259" key="2">
    <source>
        <dbReference type="Pfam" id="PF14111"/>
    </source>
</evidence>
<dbReference type="InterPro" id="IPR040256">
    <property type="entry name" value="At4g02000-like"/>
</dbReference>
<organism evidence="3 4">
    <name type="scientific">Hibiscus syriacus</name>
    <name type="common">Rose of Sharon</name>
    <dbReference type="NCBI Taxonomy" id="106335"/>
    <lineage>
        <taxon>Eukaryota</taxon>
        <taxon>Viridiplantae</taxon>
        <taxon>Streptophyta</taxon>
        <taxon>Embryophyta</taxon>
        <taxon>Tracheophyta</taxon>
        <taxon>Spermatophyta</taxon>
        <taxon>Magnoliopsida</taxon>
        <taxon>eudicotyledons</taxon>
        <taxon>Gunneridae</taxon>
        <taxon>Pentapetalae</taxon>
        <taxon>rosids</taxon>
        <taxon>malvids</taxon>
        <taxon>Malvales</taxon>
        <taxon>Malvaceae</taxon>
        <taxon>Malvoideae</taxon>
        <taxon>Hibiscus</taxon>
    </lineage>
</organism>